<dbReference type="InterPro" id="IPR058842">
    <property type="entry name" value="DCST1_C"/>
</dbReference>
<reference evidence="8" key="2">
    <citation type="submission" date="2021-09" db="EMBL/GenBank/DDBJ databases">
        <authorList>
            <person name="Jia N."/>
            <person name="Wang J."/>
            <person name="Shi W."/>
            <person name="Du L."/>
            <person name="Sun Y."/>
            <person name="Zhan W."/>
            <person name="Jiang J."/>
            <person name="Wang Q."/>
            <person name="Zhang B."/>
            <person name="Ji P."/>
            <person name="Sakyi L.B."/>
            <person name="Cui X."/>
            <person name="Yuan T."/>
            <person name="Jiang B."/>
            <person name="Yang W."/>
            <person name="Lam T.T.-Y."/>
            <person name="Chang Q."/>
            <person name="Ding S."/>
            <person name="Wang X."/>
            <person name="Zhu J."/>
            <person name="Ruan X."/>
            <person name="Zhao L."/>
            <person name="Wei J."/>
            <person name="Que T."/>
            <person name="Du C."/>
            <person name="Cheng J."/>
            <person name="Dai P."/>
            <person name="Han X."/>
            <person name="Huang E."/>
            <person name="Gao Y."/>
            <person name="Liu J."/>
            <person name="Shao H."/>
            <person name="Ye R."/>
            <person name="Li L."/>
            <person name="Wei W."/>
            <person name="Wang X."/>
            <person name="Wang C."/>
            <person name="Huo Q."/>
            <person name="Li W."/>
            <person name="Guo W."/>
            <person name="Chen H."/>
            <person name="Chen S."/>
            <person name="Zhou L."/>
            <person name="Zhou L."/>
            <person name="Ni X."/>
            <person name="Tian J."/>
            <person name="Zhou Y."/>
            <person name="Sheng Y."/>
            <person name="Liu T."/>
            <person name="Pan Y."/>
            <person name="Xia L."/>
            <person name="Li J."/>
            <person name="Zhao F."/>
            <person name="Cao W."/>
        </authorList>
    </citation>
    <scope>NUCLEOTIDE SEQUENCE</scope>
    <source>
        <strain evidence="8">Rmic-2018</strain>
        <tissue evidence="8">Larvae</tissue>
    </source>
</reference>
<dbReference type="Pfam" id="PF26037">
    <property type="entry name" value="zf-RING_DCST1_C"/>
    <property type="match status" value="1"/>
</dbReference>
<proteinExistence type="predicted"/>
<evidence type="ECO:0000256" key="4">
    <source>
        <dbReference type="ARBA" id="ARBA00023136"/>
    </source>
</evidence>
<evidence type="ECO:0000256" key="5">
    <source>
        <dbReference type="SAM" id="MobiDB-lite"/>
    </source>
</evidence>
<dbReference type="InterPro" id="IPR051856">
    <property type="entry name" value="CSR-E3_Ligase_Protein"/>
</dbReference>
<evidence type="ECO:0000256" key="3">
    <source>
        <dbReference type="ARBA" id="ARBA00022989"/>
    </source>
</evidence>
<keyword evidence="9" id="KW-1185">Reference proteome</keyword>
<feature type="region of interest" description="Disordered" evidence="5">
    <location>
        <begin position="196"/>
        <end position="215"/>
    </location>
</feature>
<evidence type="ECO:0000313" key="8">
    <source>
        <dbReference type="EMBL" id="KAH8023179.1"/>
    </source>
</evidence>
<dbReference type="PANTHER" id="PTHR21041:SF9">
    <property type="entry name" value="DENDRITIC CELL-SPECIFIC TRANSMEMBRANE PROTEIN-LIKE DOMAIN-CONTAINING PROTEIN"/>
    <property type="match status" value="1"/>
</dbReference>
<feature type="region of interest" description="Disordered" evidence="5">
    <location>
        <begin position="231"/>
        <end position="250"/>
    </location>
</feature>
<dbReference type="VEuPathDB" id="VectorBase:LOC119171529"/>
<evidence type="ECO:0000256" key="2">
    <source>
        <dbReference type="ARBA" id="ARBA00022692"/>
    </source>
</evidence>
<organism evidence="8 9">
    <name type="scientific">Rhipicephalus microplus</name>
    <name type="common">Cattle tick</name>
    <name type="synonym">Boophilus microplus</name>
    <dbReference type="NCBI Taxonomy" id="6941"/>
    <lineage>
        <taxon>Eukaryota</taxon>
        <taxon>Metazoa</taxon>
        <taxon>Ecdysozoa</taxon>
        <taxon>Arthropoda</taxon>
        <taxon>Chelicerata</taxon>
        <taxon>Arachnida</taxon>
        <taxon>Acari</taxon>
        <taxon>Parasitiformes</taxon>
        <taxon>Ixodida</taxon>
        <taxon>Ixodoidea</taxon>
        <taxon>Ixodidae</taxon>
        <taxon>Rhipicephalinae</taxon>
        <taxon>Rhipicephalus</taxon>
        <taxon>Boophilus</taxon>
    </lineage>
</organism>
<protein>
    <recommendedName>
        <fullName evidence="10">Dendritic cell-specific transmembrane protein-like domain-containing protein</fullName>
    </recommendedName>
</protein>
<name>A0A9J6DMG2_RHIMP</name>
<comment type="caution">
    <text evidence="8">The sequence shown here is derived from an EMBL/GenBank/DDBJ whole genome shotgun (WGS) entry which is preliminary data.</text>
</comment>
<feature type="domain" description="Dendritic cell-specific transmembrane protein-like" evidence="6">
    <location>
        <begin position="36"/>
        <end position="85"/>
    </location>
</feature>
<feature type="compositionally biased region" description="Polar residues" evidence="5">
    <location>
        <begin position="235"/>
        <end position="250"/>
    </location>
</feature>
<reference evidence="8" key="1">
    <citation type="journal article" date="2020" name="Cell">
        <title>Large-Scale Comparative Analyses of Tick Genomes Elucidate Their Genetic Diversity and Vector Capacities.</title>
        <authorList>
            <consortium name="Tick Genome and Microbiome Consortium (TIGMIC)"/>
            <person name="Jia N."/>
            <person name="Wang J."/>
            <person name="Shi W."/>
            <person name="Du L."/>
            <person name="Sun Y."/>
            <person name="Zhan W."/>
            <person name="Jiang J.F."/>
            <person name="Wang Q."/>
            <person name="Zhang B."/>
            <person name="Ji P."/>
            <person name="Bell-Sakyi L."/>
            <person name="Cui X.M."/>
            <person name="Yuan T.T."/>
            <person name="Jiang B.G."/>
            <person name="Yang W.F."/>
            <person name="Lam T.T."/>
            <person name="Chang Q.C."/>
            <person name="Ding S.J."/>
            <person name="Wang X.J."/>
            <person name="Zhu J.G."/>
            <person name="Ruan X.D."/>
            <person name="Zhao L."/>
            <person name="Wei J.T."/>
            <person name="Ye R.Z."/>
            <person name="Que T.C."/>
            <person name="Du C.H."/>
            <person name="Zhou Y.H."/>
            <person name="Cheng J.X."/>
            <person name="Dai P.F."/>
            <person name="Guo W.B."/>
            <person name="Han X.H."/>
            <person name="Huang E.J."/>
            <person name="Li L.F."/>
            <person name="Wei W."/>
            <person name="Gao Y.C."/>
            <person name="Liu J.Z."/>
            <person name="Shao H.Z."/>
            <person name="Wang X."/>
            <person name="Wang C.C."/>
            <person name="Yang T.C."/>
            <person name="Huo Q.B."/>
            <person name="Li W."/>
            <person name="Chen H.Y."/>
            <person name="Chen S.E."/>
            <person name="Zhou L.G."/>
            <person name="Ni X.B."/>
            <person name="Tian J.H."/>
            <person name="Sheng Y."/>
            <person name="Liu T."/>
            <person name="Pan Y.S."/>
            <person name="Xia L.Y."/>
            <person name="Li J."/>
            <person name="Zhao F."/>
            <person name="Cao W.C."/>
        </authorList>
    </citation>
    <scope>NUCLEOTIDE SEQUENCE</scope>
    <source>
        <strain evidence="8">Rmic-2018</strain>
    </source>
</reference>
<gene>
    <name evidence="8" type="ORF">HPB51_011293</name>
</gene>
<evidence type="ECO:0000313" key="9">
    <source>
        <dbReference type="Proteomes" id="UP000821866"/>
    </source>
</evidence>
<dbReference type="Pfam" id="PF07782">
    <property type="entry name" value="DC_STAMP"/>
    <property type="match status" value="1"/>
</dbReference>
<dbReference type="GO" id="GO:0016020">
    <property type="term" value="C:membrane"/>
    <property type="evidence" value="ECO:0007669"/>
    <property type="project" value="UniProtKB-SubCell"/>
</dbReference>
<keyword evidence="3" id="KW-1133">Transmembrane helix</keyword>
<evidence type="ECO:0000259" key="7">
    <source>
        <dbReference type="Pfam" id="PF26037"/>
    </source>
</evidence>
<evidence type="ECO:0000259" key="6">
    <source>
        <dbReference type="Pfam" id="PF07782"/>
    </source>
</evidence>
<dbReference type="InterPro" id="IPR012858">
    <property type="entry name" value="DC_STAMP-like"/>
</dbReference>
<accession>A0A9J6DMG2</accession>
<evidence type="ECO:0000256" key="1">
    <source>
        <dbReference type="ARBA" id="ARBA00004141"/>
    </source>
</evidence>
<comment type="subcellular location">
    <subcellularLocation>
        <location evidence="1">Membrane</location>
        <topology evidence="1">Multi-pass membrane protein</topology>
    </subcellularLocation>
</comment>
<feature type="domain" description="E3 ubiquitin-protein ligase DCST1-like C-terminal" evidence="7">
    <location>
        <begin position="138"/>
        <end position="185"/>
    </location>
</feature>
<evidence type="ECO:0008006" key="10">
    <source>
        <dbReference type="Google" id="ProtNLM"/>
    </source>
</evidence>
<dbReference type="AlphaFoldDB" id="A0A9J6DMG2"/>
<dbReference type="Proteomes" id="UP000821866">
    <property type="component" value="Chromosome 6"/>
</dbReference>
<dbReference type="PANTHER" id="PTHR21041">
    <property type="entry name" value="DENDRITIC CELL-SPECIFIC TRANSMEMBRANE PROTEIN"/>
    <property type="match status" value="1"/>
</dbReference>
<keyword evidence="4" id="KW-0472">Membrane</keyword>
<sequence>MATRFAKLHSLVMIHFVEMRGFFASLVSTPTTLSAFHETSPHNAGVVYLLGVVLIVGQTYGLRLRHVVASAFYPDRERARAAWLHAHLLSLRTGWLTGARRALRLRWEGGRAPGLVDLFLARFPVVRRALNLVGIRRKNCLSCGTSGAMDDAQGFRQCATPTCKAVYCVECFDELENVCTVCLNPAEYGDLFDVSEEMDSSEEEGDEGDSSESGDFETIRDFLRRRLSAAHADENASNARTARPLQFSNV</sequence>
<keyword evidence="2" id="KW-0812">Transmembrane</keyword>
<dbReference type="EMBL" id="JABSTU010000008">
    <property type="protein sequence ID" value="KAH8023179.1"/>
    <property type="molecule type" value="Genomic_DNA"/>
</dbReference>